<feature type="compositionally biased region" description="Polar residues" evidence="1">
    <location>
        <begin position="189"/>
        <end position="198"/>
    </location>
</feature>
<feature type="compositionally biased region" description="Low complexity" evidence="1">
    <location>
        <begin position="351"/>
        <end position="368"/>
    </location>
</feature>
<feature type="compositionally biased region" description="Low complexity" evidence="1">
    <location>
        <begin position="220"/>
        <end position="230"/>
    </location>
</feature>
<feature type="compositionally biased region" description="Basic and acidic residues" evidence="1">
    <location>
        <begin position="467"/>
        <end position="482"/>
    </location>
</feature>
<organism evidence="2 3">
    <name type="scientific">Triparma columacea</name>
    <dbReference type="NCBI Taxonomy" id="722753"/>
    <lineage>
        <taxon>Eukaryota</taxon>
        <taxon>Sar</taxon>
        <taxon>Stramenopiles</taxon>
        <taxon>Ochrophyta</taxon>
        <taxon>Bolidophyceae</taxon>
        <taxon>Parmales</taxon>
        <taxon>Triparmaceae</taxon>
        <taxon>Triparma</taxon>
    </lineage>
</organism>
<dbReference type="AlphaFoldDB" id="A0A9W7L9G2"/>
<feature type="compositionally biased region" description="Acidic residues" evidence="1">
    <location>
        <begin position="151"/>
        <end position="164"/>
    </location>
</feature>
<sequence length="556" mass="59379">MRGYGSAASGRVIVRMSRSLSTTSSVSTPTGSDTPTTDTPKYSFGSVSNGVTPKSTTSSVASSTAKTPGGAKTHTDGVHEVYWDDVLCRMITRKVDTSGCDNLSKALSTARDNYDEEEDVGFESDSSGPAFKPNRRSVSWSLNRAKKEFGEDGEEEDSDDDVSPDPDTSTPTTQMEYFPPPPSSPSSPTAAVNVSFSSTEDEDPTPTALTSSFFGKKSKTNSTTITTTNTTKKEKTPKQPEVIDFTTTISTKKKKKSYAGTAKMNGRYSASVTGVAFDDIETPRPPPLAKKGSDLPSSSLPTVVDDHNTPAPKAPSRKKGGYGSKASRKKGKTTLSQYFSAPKPQQEDDALSSASTASTTSLPNAATLEASSLLSPPRTPALGALKPEVKGRVTRALSMENAANSDDIISESEGEEESPKEMKQEKESEEEKKRQAAEEGKRKRVSYGGGAGADVTVTPKVSAFSTRRLDPKANKGGEEGKKRAGKSKYFSDIEMPTLTNAVTPAAPGSDSNSSSKKRRRVGYGGKKKKKSSGQEEALERQREYFKSLENQSLKIS</sequence>
<reference evidence="3" key="1">
    <citation type="journal article" date="2023" name="Commun. Biol.">
        <title>Genome analysis of Parmales, the sister group of diatoms, reveals the evolutionary specialization of diatoms from phago-mixotrophs to photoautotrophs.</title>
        <authorList>
            <person name="Ban H."/>
            <person name="Sato S."/>
            <person name="Yoshikawa S."/>
            <person name="Yamada K."/>
            <person name="Nakamura Y."/>
            <person name="Ichinomiya M."/>
            <person name="Sato N."/>
            <person name="Blanc-Mathieu R."/>
            <person name="Endo H."/>
            <person name="Kuwata A."/>
            <person name="Ogata H."/>
        </authorList>
    </citation>
    <scope>NUCLEOTIDE SEQUENCE [LARGE SCALE GENOMIC DNA]</scope>
</reference>
<keyword evidence="3" id="KW-1185">Reference proteome</keyword>
<feature type="region of interest" description="Disordered" evidence="1">
    <location>
        <begin position="19"/>
        <end position="76"/>
    </location>
</feature>
<dbReference type="Proteomes" id="UP001165065">
    <property type="component" value="Unassembled WGS sequence"/>
</dbReference>
<feature type="compositionally biased region" description="Low complexity" evidence="1">
    <location>
        <begin position="19"/>
        <end position="40"/>
    </location>
</feature>
<feature type="compositionally biased region" description="Basic and acidic residues" evidence="1">
    <location>
        <begin position="537"/>
        <end position="546"/>
    </location>
</feature>
<feature type="region of interest" description="Disordered" evidence="1">
    <location>
        <begin position="110"/>
        <end position="556"/>
    </location>
</feature>
<dbReference type="EMBL" id="BRYA01000114">
    <property type="protein sequence ID" value="GMI39913.1"/>
    <property type="molecule type" value="Genomic_DNA"/>
</dbReference>
<protein>
    <submittedName>
        <fullName evidence="2">Uncharacterized protein</fullName>
    </submittedName>
</protein>
<gene>
    <name evidence="2" type="ORF">TrCOL_g4269</name>
</gene>
<feature type="compositionally biased region" description="Basic residues" evidence="1">
    <location>
        <begin position="515"/>
        <end position="531"/>
    </location>
</feature>
<comment type="caution">
    <text evidence="2">The sequence shown here is derived from an EMBL/GenBank/DDBJ whole genome shotgun (WGS) entry which is preliminary data.</text>
</comment>
<proteinExistence type="predicted"/>
<feature type="compositionally biased region" description="Basic and acidic residues" evidence="1">
    <location>
        <begin position="417"/>
        <end position="441"/>
    </location>
</feature>
<evidence type="ECO:0000313" key="2">
    <source>
        <dbReference type="EMBL" id="GMI39913.1"/>
    </source>
</evidence>
<evidence type="ECO:0000256" key="1">
    <source>
        <dbReference type="SAM" id="MobiDB-lite"/>
    </source>
</evidence>
<name>A0A9W7L9G2_9STRA</name>
<feature type="compositionally biased region" description="Low complexity" evidence="1">
    <location>
        <begin position="51"/>
        <end position="68"/>
    </location>
</feature>
<feature type="compositionally biased region" description="Basic residues" evidence="1">
    <location>
        <begin position="315"/>
        <end position="332"/>
    </location>
</feature>
<evidence type="ECO:0000313" key="3">
    <source>
        <dbReference type="Proteomes" id="UP001165065"/>
    </source>
</evidence>
<accession>A0A9W7L9G2</accession>